<protein>
    <submittedName>
        <fullName evidence="1">Uncharacterized protein</fullName>
    </submittedName>
</protein>
<organism evidence="1 2">
    <name type="scientific">Persea americana</name>
    <name type="common">Avocado</name>
    <dbReference type="NCBI Taxonomy" id="3435"/>
    <lineage>
        <taxon>Eukaryota</taxon>
        <taxon>Viridiplantae</taxon>
        <taxon>Streptophyta</taxon>
        <taxon>Embryophyta</taxon>
        <taxon>Tracheophyta</taxon>
        <taxon>Spermatophyta</taxon>
        <taxon>Magnoliopsida</taxon>
        <taxon>Magnoliidae</taxon>
        <taxon>Laurales</taxon>
        <taxon>Lauraceae</taxon>
        <taxon>Persea</taxon>
    </lineage>
</organism>
<comment type="caution">
    <text evidence="1">The sequence shown here is derived from an EMBL/GenBank/DDBJ whole genome shotgun (WGS) entry which is preliminary data.</text>
</comment>
<accession>A0ACC2KSI6</accession>
<proteinExistence type="predicted"/>
<dbReference type="Proteomes" id="UP001234297">
    <property type="component" value="Chromosome 11"/>
</dbReference>
<gene>
    <name evidence="1" type="ORF">MRB53_032484</name>
</gene>
<evidence type="ECO:0000313" key="2">
    <source>
        <dbReference type="Proteomes" id="UP001234297"/>
    </source>
</evidence>
<name>A0ACC2KSI6_PERAE</name>
<evidence type="ECO:0000313" key="1">
    <source>
        <dbReference type="EMBL" id="KAJ8623954.1"/>
    </source>
</evidence>
<keyword evidence="2" id="KW-1185">Reference proteome</keyword>
<dbReference type="EMBL" id="CM056819">
    <property type="protein sequence ID" value="KAJ8623954.1"/>
    <property type="molecule type" value="Genomic_DNA"/>
</dbReference>
<sequence length="96" mass="11152">MDRTPKSKPQDRERVHELGEEVDPIDDLMIFHRLSSSKSSIFVVVALPSSKGFCNLGFWLKLWKQKSQSFLSFFAYGIVYDGWSEEALKLKDLPWL</sequence>
<reference evidence="1 2" key="1">
    <citation type="journal article" date="2022" name="Hortic Res">
        <title>A haplotype resolved chromosomal level avocado genome allows analysis of novel avocado genes.</title>
        <authorList>
            <person name="Nath O."/>
            <person name="Fletcher S.J."/>
            <person name="Hayward A."/>
            <person name="Shaw L.M."/>
            <person name="Masouleh A.K."/>
            <person name="Furtado A."/>
            <person name="Henry R.J."/>
            <person name="Mitter N."/>
        </authorList>
    </citation>
    <scope>NUCLEOTIDE SEQUENCE [LARGE SCALE GENOMIC DNA]</scope>
    <source>
        <strain evidence="2">cv. Hass</strain>
    </source>
</reference>